<accession>A0A2N7V940</accession>
<evidence type="ECO:0000256" key="1">
    <source>
        <dbReference type="SAM" id="Phobius"/>
    </source>
</evidence>
<dbReference type="Proteomes" id="UP000514411">
    <property type="component" value="Chromosome"/>
</dbReference>
<keyword evidence="1" id="KW-1133">Transmembrane helix</keyword>
<evidence type="ECO:0000313" key="3">
    <source>
        <dbReference type="EMBL" id="CAD1786262.1"/>
    </source>
</evidence>
<sequence length="107" mass="11376">MPSAIPYRSDTVLSAATLSATLIWTAVLLAVFVAVLLWLKKKGLIARWLGATQLSVAAGAIVKRAEYRLSRSTVVHLLEIDGEKVVVAESKGQVSIQRLGSETGAST</sequence>
<proteinExistence type="predicted"/>
<name>A0A2N7V940_XANCJ</name>
<dbReference type="EMBL" id="LR824643">
    <property type="protein sequence ID" value="CAD0310089.1"/>
    <property type="molecule type" value="Genomic_DNA"/>
</dbReference>
<gene>
    <name evidence="3" type="ORF">XSP_000186</name>
    <name evidence="2" type="ORF">XSP_000187</name>
</gene>
<protein>
    <recommendedName>
        <fullName evidence="5">Flagellar protein</fullName>
    </recommendedName>
</protein>
<dbReference type="RefSeq" id="WP_016903032.1">
    <property type="nucleotide sequence ID" value="NZ_CP012251.1"/>
</dbReference>
<organism evidence="2">
    <name type="scientific">Xanthomonas campestris pv. juglandis</name>
    <name type="common">Xanthomonas arboricola pv. juglandis</name>
    <dbReference type="NCBI Taxonomy" id="195709"/>
    <lineage>
        <taxon>Bacteria</taxon>
        <taxon>Pseudomonadati</taxon>
        <taxon>Pseudomonadota</taxon>
        <taxon>Gammaproteobacteria</taxon>
        <taxon>Lysobacterales</taxon>
        <taxon>Lysobacteraceae</taxon>
        <taxon>Xanthomonas</taxon>
    </lineage>
</organism>
<dbReference type="OrthoDB" id="6008661at2"/>
<feature type="transmembrane region" description="Helical" evidence="1">
    <location>
        <begin position="12"/>
        <end position="39"/>
    </location>
</feature>
<evidence type="ECO:0008006" key="5">
    <source>
        <dbReference type="Google" id="ProtNLM"/>
    </source>
</evidence>
<keyword evidence="1" id="KW-0812">Transmembrane</keyword>
<dbReference type="EMBL" id="LR861807">
    <property type="protein sequence ID" value="CAD1786262.1"/>
    <property type="molecule type" value="Genomic_DNA"/>
</dbReference>
<evidence type="ECO:0000313" key="4">
    <source>
        <dbReference type="Proteomes" id="UP000514411"/>
    </source>
</evidence>
<dbReference type="AlphaFoldDB" id="A0A2N7V940"/>
<evidence type="ECO:0000313" key="2">
    <source>
        <dbReference type="EMBL" id="CAD0310089.1"/>
    </source>
</evidence>
<reference evidence="2 4" key="1">
    <citation type="submission" date="2020-07" db="EMBL/GenBank/DDBJ databases">
        <authorList>
            <person name="Teixeira M."/>
        </authorList>
    </citation>
    <scope>NUCLEOTIDE SEQUENCE</scope>
    <source>
        <strain evidence="3">3</strain>
        <strain evidence="2">Xanthomonas arboricola pv. juglandis CPBF 427</strain>
    </source>
</reference>
<keyword evidence="1" id="KW-0472">Membrane</keyword>